<dbReference type="Pfam" id="PF10294">
    <property type="entry name" value="Methyltransf_16"/>
    <property type="match status" value="1"/>
</dbReference>
<dbReference type="EMBL" id="CAUYUJ010008951">
    <property type="protein sequence ID" value="CAK0825458.1"/>
    <property type="molecule type" value="Genomic_DNA"/>
</dbReference>
<dbReference type="PANTHER" id="PTHR14614">
    <property type="entry name" value="HEPATOCELLULAR CARCINOMA-ASSOCIATED ANTIGEN"/>
    <property type="match status" value="1"/>
</dbReference>
<reference evidence="2" key="1">
    <citation type="submission" date="2023-10" db="EMBL/GenBank/DDBJ databases">
        <authorList>
            <person name="Chen Y."/>
            <person name="Shah S."/>
            <person name="Dougan E. K."/>
            <person name="Thang M."/>
            <person name="Chan C."/>
        </authorList>
    </citation>
    <scope>NUCLEOTIDE SEQUENCE [LARGE SCALE GENOMIC DNA]</scope>
</reference>
<keyword evidence="3" id="KW-1185">Reference proteome</keyword>
<dbReference type="Gene3D" id="3.40.50.150">
    <property type="entry name" value="Vaccinia Virus protein VP39"/>
    <property type="match status" value="1"/>
</dbReference>
<comment type="caution">
    <text evidence="2">The sequence shown here is derived from an EMBL/GenBank/DDBJ whole genome shotgun (WGS) entry which is preliminary data.</text>
</comment>
<evidence type="ECO:0000313" key="3">
    <source>
        <dbReference type="Proteomes" id="UP001189429"/>
    </source>
</evidence>
<protein>
    <submittedName>
        <fullName evidence="2">Uncharacterized protein</fullName>
    </submittedName>
</protein>
<sequence length="358" mass="38237">MLASNVGFDADASGDLRPRPDQSWDLGVPRTECCSSLEQRRSGTGTTHLKTWPGAQSFCRWLETSGGCAQLGWSAARLPSSVAPSGVRLLELGSGRGWLGTVLAKNLPGALLTLTDLPEAMSQLRKDVSGAVTTCGSSAAPIVRSLDWEDLACSDSGQSHLKSGLGSRPERARRRIEVAMPGALEYHTVFGTDLFWTEAGARCLAGALSCFAWSASPLGGPRVVFGHWNRSSSVTSFLVDELIAQGLSVKVLHPAGFHPRPGSFLHQLICPNSPMVGTKVIASDSVVSDAVMPDPFDLVPEGEPCVTDWTQEDWDDIHSDWLFEDAADKFFTSIVPGVRGGGTILYRSGSGARGNLRR</sequence>
<dbReference type="PANTHER" id="PTHR14614:SF132">
    <property type="entry name" value="PROTEIN-LYSINE METHYLTRANSFERASE C42C1.13"/>
    <property type="match status" value="1"/>
</dbReference>
<evidence type="ECO:0000313" key="2">
    <source>
        <dbReference type="EMBL" id="CAK0825458.1"/>
    </source>
</evidence>
<organism evidence="2 3">
    <name type="scientific">Prorocentrum cordatum</name>
    <dbReference type="NCBI Taxonomy" id="2364126"/>
    <lineage>
        <taxon>Eukaryota</taxon>
        <taxon>Sar</taxon>
        <taxon>Alveolata</taxon>
        <taxon>Dinophyceae</taxon>
        <taxon>Prorocentrales</taxon>
        <taxon>Prorocentraceae</taxon>
        <taxon>Prorocentrum</taxon>
    </lineage>
</organism>
<dbReference type="InterPro" id="IPR029063">
    <property type="entry name" value="SAM-dependent_MTases_sf"/>
</dbReference>
<gene>
    <name evidence="2" type="ORF">PCOR1329_LOCUS25581</name>
</gene>
<dbReference type="SUPFAM" id="SSF53335">
    <property type="entry name" value="S-adenosyl-L-methionine-dependent methyltransferases"/>
    <property type="match status" value="1"/>
</dbReference>
<evidence type="ECO:0000256" key="1">
    <source>
        <dbReference type="SAM" id="MobiDB-lite"/>
    </source>
</evidence>
<dbReference type="Proteomes" id="UP001189429">
    <property type="component" value="Unassembled WGS sequence"/>
</dbReference>
<accession>A0ABN9S163</accession>
<name>A0ABN9S163_9DINO</name>
<proteinExistence type="predicted"/>
<dbReference type="InterPro" id="IPR019410">
    <property type="entry name" value="Methyltransf_16"/>
</dbReference>
<feature type="region of interest" description="Disordered" evidence="1">
    <location>
        <begin position="1"/>
        <end position="24"/>
    </location>
</feature>